<feature type="domain" description="ABC transporter" evidence="9">
    <location>
        <begin position="1"/>
        <end position="82"/>
    </location>
</feature>
<keyword evidence="7" id="KW-1133">Transmembrane helix</keyword>
<keyword evidence="4" id="KW-0812">Transmembrane</keyword>
<dbReference type="PANTHER" id="PTHR19229">
    <property type="entry name" value="ATP-BINDING CASSETTE TRANSPORTER SUBFAMILY A ABCA"/>
    <property type="match status" value="1"/>
</dbReference>
<protein>
    <submittedName>
        <fullName evidence="10">ABCA8 protein</fullName>
    </submittedName>
</protein>
<dbReference type="PANTHER" id="PTHR19229:SF274">
    <property type="entry name" value="ABC-TYPE ORGANIC ANION TRANSPORTER ABCA8"/>
    <property type="match status" value="1"/>
</dbReference>
<proteinExistence type="inferred from homology"/>
<dbReference type="InterPro" id="IPR003439">
    <property type="entry name" value="ABC_transporter-like_ATP-bd"/>
</dbReference>
<evidence type="ECO:0000256" key="1">
    <source>
        <dbReference type="ARBA" id="ARBA00004141"/>
    </source>
</evidence>
<dbReference type="Proteomes" id="UP000632118">
    <property type="component" value="Unassembled WGS sequence"/>
</dbReference>
<name>A0A850VQX6_FREMA</name>
<evidence type="ECO:0000256" key="2">
    <source>
        <dbReference type="ARBA" id="ARBA00008869"/>
    </source>
</evidence>
<comment type="subcellular location">
    <subcellularLocation>
        <location evidence="1">Membrane</location>
        <topology evidence="1">Multi-pass membrane protein</topology>
    </subcellularLocation>
</comment>
<dbReference type="GO" id="GO:0005524">
    <property type="term" value="F:ATP binding"/>
    <property type="evidence" value="ECO:0007669"/>
    <property type="project" value="UniProtKB-KW"/>
</dbReference>
<evidence type="ECO:0000256" key="7">
    <source>
        <dbReference type="ARBA" id="ARBA00022989"/>
    </source>
</evidence>
<evidence type="ECO:0000256" key="4">
    <source>
        <dbReference type="ARBA" id="ARBA00022692"/>
    </source>
</evidence>
<dbReference type="AlphaFoldDB" id="A0A850VQX6"/>
<dbReference type="GO" id="GO:0016887">
    <property type="term" value="F:ATP hydrolysis activity"/>
    <property type="evidence" value="ECO:0007669"/>
    <property type="project" value="InterPro"/>
</dbReference>
<evidence type="ECO:0000313" key="11">
    <source>
        <dbReference type="Proteomes" id="UP000632118"/>
    </source>
</evidence>
<feature type="non-terminal residue" evidence="10">
    <location>
        <position position="213"/>
    </location>
</feature>
<evidence type="ECO:0000259" key="9">
    <source>
        <dbReference type="Pfam" id="PF00005"/>
    </source>
</evidence>
<reference evidence="10" key="1">
    <citation type="submission" date="2019-09" db="EMBL/GenBank/DDBJ databases">
        <title>Bird 10,000 Genomes (B10K) Project - Family phase.</title>
        <authorList>
            <person name="Zhang G."/>
        </authorList>
    </citation>
    <scope>NUCLEOTIDE SEQUENCE</scope>
    <source>
        <strain evidence="10">B10K-DU-002-48</strain>
        <tissue evidence="10">Muscle</tissue>
    </source>
</reference>
<dbReference type="Pfam" id="PF00005">
    <property type="entry name" value="ABC_tran"/>
    <property type="match status" value="1"/>
</dbReference>
<keyword evidence="3" id="KW-0813">Transport</keyword>
<keyword evidence="11" id="KW-1185">Reference proteome</keyword>
<dbReference type="OrthoDB" id="8061355at2759"/>
<evidence type="ECO:0000256" key="5">
    <source>
        <dbReference type="ARBA" id="ARBA00022741"/>
    </source>
</evidence>
<keyword evidence="6" id="KW-0067">ATP-binding</keyword>
<dbReference type="EMBL" id="WAAD01005374">
    <property type="protein sequence ID" value="NWH44274.1"/>
    <property type="molecule type" value="Genomic_DNA"/>
</dbReference>
<evidence type="ECO:0000256" key="3">
    <source>
        <dbReference type="ARBA" id="ARBA00022448"/>
    </source>
</evidence>
<sequence length="213" mass="23648">GYCPQEDPLWPDLTVHEHLQVYAAVKGVCKEDMAAAVNQLSEKKKKKKKKTNRKLSAGITRKLCFAVCMLGNPVVLLLDEPSTGMDPNGQHCVWKTICAALKTKETGAILTTHCMEEAEAVCDRVAIMVSGQLRCIGSIQYLKNKFGKGYLLEIKAKDPEGTDLLHAEILRIFPSAARQERFPSLLVYKVPMEDALPLSQSFSKLEEGKSKTR</sequence>
<dbReference type="Gene3D" id="3.40.50.300">
    <property type="entry name" value="P-loop containing nucleotide triphosphate hydrolases"/>
    <property type="match status" value="1"/>
</dbReference>
<gene>
    <name evidence="10" type="primary">Abca8</name>
    <name evidence="10" type="ORF">FREMAG_R02994</name>
</gene>
<dbReference type="FunFam" id="3.40.50.300:FF:000335">
    <property type="entry name" value="ATP binding cassette subfamily A member 5"/>
    <property type="match status" value="1"/>
</dbReference>
<evidence type="ECO:0000256" key="8">
    <source>
        <dbReference type="ARBA" id="ARBA00023136"/>
    </source>
</evidence>
<dbReference type="GO" id="GO:0005319">
    <property type="term" value="F:lipid transporter activity"/>
    <property type="evidence" value="ECO:0007669"/>
    <property type="project" value="TreeGrafter"/>
</dbReference>
<comment type="caution">
    <text evidence="10">The sequence shown here is derived from an EMBL/GenBank/DDBJ whole genome shotgun (WGS) entry which is preliminary data.</text>
</comment>
<feature type="non-terminal residue" evidence="10">
    <location>
        <position position="1"/>
    </location>
</feature>
<keyword evidence="8" id="KW-0472">Membrane</keyword>
<dbReference type="GO" id="GO:0140359">
    <property type="term" value="F:ABC-type transporter activity"/>
    <property type="evidence" value="ECO:0007669"/>
    <property type="project" value="InterPro"/>
</dbReference>
<evidence type="ECO:0000256" key="6">
    <source>
        <dbReference type="ARBA" id="ARBA00022840"/>
    </source>
</evidence>
<dbReference type="SUPFAM" id="SSF52540">
    <property type="entry name" value="P-loop containing nucleoside triphosphate hydrolases"/>
    <property type="match status" value="1"/>
</dbReference>
<organism evidence="10 11">
    <name type="scientific">Fregata magnificens</name>
    <name type="common">Magnificent frigatebird</name>
    <dbReference type="NCBI Taxonomy" id="37042"/>
    <lineage>
        <taxon>Eukaryota</taxon>
        <taxon>Metazoa</taxon>
        <taxon>Chordata</taxon>
        <taxon>Craniata</taxon>
        <taxon>Vertebrata</taxon>
        <taxon>Euteleostomi</taxon>
        <taxon>Archelosauria</taxon>
        <taxon>Archosauria</taxon>
        <taxon>Dinosauria</taxon>
        <taxon>Saurischia</taxon>
        <taxon>Theropoda</taxon>
        <taxon>Coelurosauria</taxon>
        <taxon>Aves</taxon>
        <taxon>Neognathae</taxon>
        <taxon>Neoaves</taxon>
        <taxon>Aequornithes</taxon>
        <taxon>Suliformes</taxon>
        <taxon>Fregatidae</taxon>
        <taxon>Fregata</taxon>
    </lineage>
</organism>
<dbReference type="InterPro" id="IPR026082">
    <property type="entry name" value="ABCA"/>
</dbReference>
<keyword evidence="5" id="KW-0547">Nucleotide-binding</keyword>
<dbReference type="InterPro" id="IPR027417">
    <property type="entry name" value="P-loop_NTPase"/>
</dbReference>
<evidence type="ECO:0000313" key="10">
    <source>
        <dbReference type="EMBL" id="NWH44274.1"/>
    </source>
</evidence>
<comment type="similarity">
    <text evidence="2">Belongs to the ABC transporter superfamily. ABCA family.</text>
</comment>
<dbReference type="GO" id="GO:0016020">
    <property type="term" value="C:membrane"/>
    <property type="evidence" value="ECO:0007669"/>
    <property type="project" value="UniProtKB-SubCell"/>
</dbReference>
<accession>A0A850VQX6</accession>